<dbReference type="AlphaFoldDB" id="V5SK29"/>
<dbReference type="HOGENOM" id="CLU_3271283_0_0_5"/>
<feature type="transmembrane region" description="Helical" evidence="1">
    <location>
        <begin position="12"/>
        <end position="34"/>
    </location>
</feature>
<keyword evidence="4" id="KW-1185">Reference proteome</keyword>
<dbReference type="KEGG" id="hni:W911_02860"/>
<protein>
    <submittedName>
        <fullName evidence="3">Uncharacterized protein</fullName>
    </submittedName>
</protein>
<dbReference type="EMBL" id="CP006912">
    <property type="protein sequence ID" value="AHB50309.1"/>
    <property type="molecule type" value="Genomic_DNA"/>
</dbReference>
<accession>V5SK29</accession>
<evidence type="ECO:0000313" key="4">
    <source>
        <dbReference type="Proteomes" id="UP000018542"/>
    </source>
</evidence>
<dbReference type="EMBL" id="CP006912">
    <property type="protein sequence ID" value="AHB49869.1"/>
    <property type="molecule type" value="Genomic_DNA"/>
</dbReference>
<gene>
    <name evidence="2" type="ORF">W911_02860</name>
    <name evidence="3" type="ORF">W911_14240</name>
</gene>
<dbReference type="Proteomes" id="UP000018542">
    <property type="component" value="Chromosome"/>
</dbReference>
<keyword evidence="1" id="KW-0472">Membrane</keyword>
<reference evidence="3 4" key="1">
    <citation type="journal article" date="2014" name="Genome Announc.">
        <title>Complete Genome Sequence of Hyphomicrobium nitrativorans Strain NL23, a Denitrifying Bacterium Isolated from Biofilm of a Methanol-Fed Denitrification System Treating Seawater at the Montreal Biodome.</title>
        <authorList>
            <person name="Martineau C."/>
            <person name="Villeneuve C."/>
            <person name="Mauffrey F."/>
            <person name="Villemur R."/>
        </authorList>
    </citation>
    <scope>NUCLEOTIDE SEQUENCE [LARGE SCALE GENOMIC DNA]</scope>
    <source>
        <strain evidence="3">NL23</strain>
    </source>
</reference>
<proteinExistence type="predicted"/>
<dbReference type="RefSeq" id="WP_023785995.1">
    <property type="nucleotide sequence ID" value="NC_022997.1"/>
</dbReference>
<dbReference type="PATRIC" id="fig|1029756.8.peg.2962"/>
<sequence length="41" mass="4314">MAHKLKDLQEAFAVGFCGVFLAEALEVSALAGLFKAEVFAA</sequence>
<evidence type="ECO:0000313" key="3">
    <source>
        <dbReference type="EMBL" id="AHB50309.1"/>
    </source>
</evidence>
<keyword evidence="1" id="KW-0812">Transmembrane</keyword>
<organism evidence="3 4">
    <name type="scientific">Hyphomicrobium nitrativorans NL23</name>
    <dbReference type="NCBI Taxonomy" id="1029756"/>
    <lineage>
        <taxon>Bacteria</taxon>
        <taxon>Pseudomonadati</taxon>
        <taxon>Pseudomonadota</taxon>
        <taxon>Alphaproteobacteria</taxon>
        <taxon>Hyphomicrobiales</taxon>
        <taxon>Hyphomicrobiaceae</taxon>
        <taxon>Hyphomicrobium</taxon>
    </lineage>
</organism>
<evidence type="ECO:0000313" key="2">
    <source>
        <dbReference type="EMBL" id="AHB49869.1"/>
    </source>
</evidence>
<evidence type="ECO:0000256" key="1">
    <source>
        <dbReference type="SAM" id="Phobius"/>
    </source>
</evidence>
<name>V5SK29_9HYPH</name>
<dbReference type="KEGG" id="hni:W911_14240"/>
<keyword evidence="1" id="KW-1133">Transmembrane helix</keyword>